<comment type="caution">
    <text evidence="2">The sequence shown here is derived from an EMBL/GenBank/DDBJ whole genome shotgun (WGS) entry which is preliminary data.</text>
</comment>
<dbReference type="RefSeq" id="WP_106567628.1">
    <property type="nucleotide sequence ID" value="NZ_PYGF01000006.1"/>
</dbReference>
<dbReference type="Gene3D" id="3.40.50.2000">
    <property type="entry name" value="Glycogen Phosphorylase B"/>
    <property type="match status" value="2"/>
</dbReference>
<dbReference type="Proteomes" id="UP000240708">
    <property type="component" value="Unassembled WGS sequence"/>
</dbReference>
<proteinExistence type="predicted"/>
<sequence length="372" mass="42880">MKFLIISHVLHKSHQNQIWGYGPYIREMNLWEKHIDSLIVVAPKEVAVPSAIDLAYQSKQIKFVEVPQFNLVGPKNLFKALLKTPGILWKIFSAMRHADHIHLRCPGNMGLLGAMVQVFFSKKKKTAKYAGNWDWNSRQPWSYRLQQRILRNTFLTKNMQVLVYGEWPDRTENIKPFFTASYSEKDKVEVLKPEIRKQINLIFVGSLTANKRPLLALEVLKGMLEKGLNASLVFCGEGVEKEKLVAYSTQYQLDESVQFLGNVDGERVKREFQKAHFLVFGSRSEGWPKVVPEAMWWGCVPVTTAVSCVSQMLGYETRGLLCEPDAQDMVERIQELVNSPEKQAAMIKEGMEWAREFTTERFETEIKQLIRP</sequence>
<protein>
    <submittedName>
        <fullName evidence="2">Glycosyltransferase involved in cell wall biosynthesis</fullName>
    </submittedName>
</protein>
<dbReference type="OrthoDB" id="1395864at2"/>
<dbReference type="SUPFAM" id="SSF53756">
    <property type="entry name" value="UDP-Glycosyltransferase/glycogen phosphorylase"/>
    <property type="match status" value="1"/>
</dbReference>
<feature type="domain" description="Glycosyl transferase family 1" evidence="1">
    <location>
        <begin position="197"/>
        <end position="352"/>
    </location>
</feature>
<name>A0A2P8E3B7_9BACT</name>
<dbReference type="GO" id="GO:0016757">
    <property type="term" value="F:glycosyltransferase activity"/>
    <property type="evidence" value="ECO:0007669"/>
    <property type="project" value="InterPro"/>
</dbReference>
<dbReference type="CDD" id="cd03801">
    <property type="entry name" value="GT4_PimA-like"/>
    <property type="match status" value="1"/>
</dbReference>
<dbReference type="EMBL" id="PYGF01000006">
    <property type="protein sequence ID" value="PSL03959.1"/>
    <property type="molecule type" value="Genomic_DNA"/>
</dbReference>
<keyword evidence="2" id="KW-0808">Transferase</keyword>
<keyword evidence="3" id="KW-1185">Reference proteome</keyword>
<reference evidence="2 3" key="1">
    <citation type="submission" date="2018-03" db="EMBL/GenBank/DDBJ databases">
        <title>Genomic Encyclopedia of Archaeal and Bacterial Type Strains, Phase II (KMG-II): from individual species to whole genera.</title>
        <authorList>
            <person name="Goeker M."/>
        </authorList>
    </citation>
    <scope>NUCLEOTIDE SEQUENCE [LARGE SCALE GENOMIC DNA]</scope>
    <source>
        <strain evidence="2 3">DSM 28057</strain>
    </source>
</reference>
<dbReference type="PANTHER" id="PTHR12526">
    <property type="entry name" value="GLYCOSYLTRANSFERASE"/>
    <property type="match status" value="1"/>
</dbReference>
<dbReference type="AlphaFoldDB" id="A0A2P8E3B7"/>
<gene>
    <name evidence="2" type="ORF">CLV48_106200</name>
</gene>
<evidence type="ECO:0000313" key="3">
    <source>
        <dbReference type="Proteomes" id="UP000240708"/>
    </source>
</evidence>
<accession>A0A2P8E3B7</accession>
<dbReference type="InterPro" id="IPR001296">
    <property type="entry name" value="Glyco_trans_1"/>
</dbReference>
<evidence type="ECO:0000313" key="2">
    <source>
        <dbReference type="EMBL" id="PSL03959.1"/>
    </source>
</evidence>
<organism evidence="2 3">
    <name type="scientific">Cecembia rubra</name>
    <dbReference type="NCBI Taxonomy" id="1485585"/>
    <lineage>
        <taxon>Bacteria</taxon>
        <taxon>Pseudomonadati</taxon>
        <taxon>Bacteroidota</taxon>
        <taxon>Cytophagia</taxon>
        <taxon>Cytophagales</taxon>
        <taxon>Cyclobacteriaceae</taxon>
        <taxon>Cecembia</taxon>
    </lineage>
</organism>
<dbReference type="Pfam" id="PF00534">
    <property type="entry name" value="Glycos_transf_1"/>
    <property type="match status" value="1"/>
</dbReference>
<evidence type="ECO:0000259" key="1">
    <source>
        <dbReference type="Pfam" id="PF00534"/>
    </source>
</evidence>